<proteinExistence type="predicted"/>
<protein>
    <submittedName>
        <fullName evidence="2">Uncharacterized protein</fullName>
    </submittedName>
</protein>
<gene>
    <name evidence="2" type="ORF">NQ318_016278</name>
</gene>
<keyword evidence="3" id="KW-1185">Reference proteome</keyword>
<comment type="caution">
    <text evidence="2">The sequence shown here is derived from an EMBL/GenBank/DDBJ whole genome shotgun (WGS) entry which is preliminary data.</text>
</comment>
<feature type="region of interest" description="Disordered" evidence="1">
    <location>
        <begin position="36"/>
        <end position="70"/>
    </location>
</feature>
<evidence type="ECO:0000256" key="1">
    <source>
        <dbReference type="SAM" id="MobiDB-lite"/>
    </source>
</evidence>
<dbReference type="EMBL" id="JAPWTK010000287">
    <property type="protein sequence ID" value="KAJ8943498.1"/>
    <property type="molecule type" value="Genomic_DNA"/>
</dbReference>
<accession>A0AAV8Y041</accession>
<sequence length="70" mass="8072">MRRILAEVLHRATTVEFKYRLGHCLAVNGAQYYANQQPRESERRYGRGRAASCKKREPSLNPPTNIAELK</sequence>
<dbReference type="Proteomes" id="UP001162162">
    <property type="component" value="Unassembled WGS sequence"/>
</dbReference>
<evidence type="ECO:0000313" key="3">
    <source>
        <dbReference type="Proteomes" id="UP001162162"/>
    </source>
</evidence>
<organism evidence="2 3">
    <name type="scientific">Aromia moschata</name>
    <dbReference type="NCBI Taxonomy" id="1265417"/>
    <lineage>
        <taxon>Eukaryota</taxon>
        <taxon>Metazoa</taxon>
        <taxon>Ecdysozoa</taxon>
        <taxon>Arthropoda</taxon>
        <taxon>Hexapoda</taxon>
        <taxon>Insecta</taxon>
        <taxon>Pterygota</taxon>
        <taxon>Neoptera</taxon>
        <taxon>Endopterygota</taxon>
        <taxon>Coleoptera</taxon>
        <taxon>Polyphaga</taxon>
        <taxon>Cucujiformia</taxon>
        <taxon>Chrysomeloidea</taxon>
        <taxon>Cerambycidae</taxon>
        <taxon>Cerambycinae</taxon>
        <taxon>Callichromatini</taxon>
        <taxon>Aromia</taxon>
    </lineage>
</organism>
<dbReference type="AlphaFoldDB" id="A0AAV8Y041"/>
<name>A0AAV8Y041_9CUCU</name>
<reference evidence="2" key="1">
    <citation type="journal article" date="2023" name="Insect Mol. Biol.">
        <title>Genome sequencing provides insights into the evolution of gene families encoding plant cell wall-degrading enzymes in longhorned beetles.</title>
        <authorList>
            <person name="Shin N.R."/>
            <person name="Okamura Y."/>
            <person name="Kirsch R."/>
            <person name="Pauchet Y."/>
        </authorList>
    </citation>
    <scope>NUCLEOTIDE SEQUENCE</scope>
    <source>
        <strain evidence="2">AMC_N1</strain>
    </source>
</reference>
<evidence type="ECO:0000313" key="2">
    <source>
        <dbReference type="EMBL" id="KAJ8943498.1"/>
    </source>
</evidence>